<reference evidence="1" key="1">
    <citation type="journal article" date="2020" name="mSystems">
        <title>Genome- and Community-Level Interaction Insights into Carbon Utilization and Element Cycling Functions of Hydrothermarchaeota in Hydrothermal Sediment.</title>
        <authorList>
            <person name="Zhou Z."/>
            <person name="Liu Y."/>
            <person name="Xu W."/>
            <person name="Pan J."/>
            <person name="Luo Z.H."/>
            <person name="Li M."/>
        </authorList>
    </citation>
    <scope>NUCLEOTIDE SEQUENCE [LARGE SCALE GENOMIC DNA]</scope>
    <source>
        <strain evidence="1">SpSt-468</strain>
    </source>
</reference>
<protein>
    <submittedName>
        <fullName evidence="1">Uncharacterized protein</fullName>
    </submittedName>
</protein>
<organism evidence="1">
    <name type="scientific">Candidatus Methanomethylicus mesodigestus</name>
    <dbReference type="NCBI Taxonomy" id="1867258"/>
    <lineage>
        <taxon>Archaea</taxon>
        <taxon>Thermoproteota</taxon>
        <taxon>Methanosuratincolia</taxon>
        <taxon>Candidatus Methanomethylicales</taxon>
        <taxon>Candidatus Methanomethylicaceae</taxon>
        <taxon>Candidatus Methanomethylicus</taxon>
    </lineage>
</organism>
<accession>A0A7C3J457</accession>
<dbReference type="AlphaFoldDB" id="A0A7C3J457"/>
<proteinExistence type="predicted"/>
<evidence type="ECO:0000313" key="1">
    <source>
        <dbReference type="EMBL" id="HFK20753.1"/>
    </source>
</evidence>
<sequence length="97" mass="10819">MIGIEGDVLEFIKSEARRQGIKHPIVLLMDCGCMLNTDSVEVDIKEEGGEGNLVQYLVKEGITFYVSPKIRRIADKGRLSVTTYGNGKFKRLDFIPG</sequence>
<comment type="caution">
    <text evidence="1">The sequence shown here is derived from an EMBL/GenBank/DDBJ whole genome shotgun (WGS) entry which is preliminary data.</text>
</comment>
<dbReference type="EMBL" id="DSTX01000010">
    <property type="protein sequence ID" value="HFK20753.1"/>
    <property type="molecule type" value="Genomic_DNA"/>
</dbReference>
<name>A0A7C3J457_9CREN</name>
<gene>
    <name evidence="1" type="ORF">ENS19_05650</name>
</gene>